<evidence type="ECO:0000313" key="1">
    <source>
        <dbReference type="EMBL" id="WSD10195.1"/>
    </source>
</evidence>
<gene>
    <name evidence="1" type="ORF">OIE73_33710</name>
</gene>
<dbReference type="EMBL" id="CP109134">
    <property type="protein sequence ID" value="WSD10195.1"/>
    <property type="molecule type" value="Genomic_DNA"/>
</dbReference>
<evidence type="ECO:0000313" key="2">
    <source>
        <dbReference type="Proteomes" id="UP001335325"/>
    </source>
</evidence>
<name>A0ABZ1GYE1_9ACTN</name>
<dbReference type="GeneID" id="91547638"/>
<sequence>MTPKGRQGGRRASRAPERGVIVLAGEDRNDCEILAALIRAHRPDLGAAAKLVRINDPVRLRRKSGPVLTAAVGALVGKAQAKERQQQAELLGFIVHEDLDGYAAQYDRIRNTLTAEFARQSPQSRTALALAAWESEGWLLLFPDAFPHVRPRWKVPAPLLDKDTGRVKGTKEELKRGLGLPVFRKSDGPAVARVRAPVFLSPCRSPTAPLWFLVWDLCEDEDARR</sequence>
<keyword evidence="2" id="KW-1185">Reference proteome</keyword>
<reference evidence="1 2" key="1">
    <citation type="submission" date="2022-10" db="EMBL/GenBank/DDBJ databases">
        <title>The complete genomes of actinobacterial strains from the NBC collection.</title>
        <authorList>
            <person name="Joergensen T.S."/>
            <person name="Alvarez Arevalo M."/>
            <person name="Sterndorff E.B."/>
            <person name="Faurdal D."/>
            <person name="Vuksanovic O."/>
            <person name="Mourched A.-S."/>
            <person name="Charusanti P."/>
            <person name="Shaw S."/>
            <person name="Blin K."/>
            <person name="Weber T."/>
        </authorList>
    </citation>
    <scope>NUCLEOTIDE SEQUENCE [LARGE SCALE GENOMIC DNA]</scope>
    <source>
        <strain evidence="1 2">NBC 01753</strain>
    </source>
</reference>
<accession>A0ABZ1GYE1</accession>
<proteinExistence type="predicted"/>
<organism evidence="1 2">
    <name type="scientific">Streptomyces hirsutus</name>
    <dbReference type="NCBI Taxonomy" id="35620"/>
    <lineage>
        <taxon>Bacteria</taxon>
        <taxon>Bacillati</taxon>
        <taxon>Actinomycetota</taxon>
        <taxon>Actinomycetes</taxon>
        <taxon>Kitasatosporales</taxon>
        <taxon>Streptomycetaceae</taxon>
        <taxon>Streptomyces</taxon>
    </lineage>
</organism>
<dbReference type="Proteomes" id="UP001335325">
    <property type="component" value="Chromosome"/>
</dbReference>
<dbReference type="RefSeq" id="WP_326755920.1">
    <property type="nucleotide sequence ID" value="NZ_CP109134.1"/>
</dbReference>
<protein>
    <submittedName>
        <fullName evidence="1">Uncharacterized protein</fullName>
    </submittedName>
</protein>